<feature type="region of interest" description="Disordered" evidence="2">
    <location>
        <begin position="111"/>
        <end position="166"/>
    </location>
</feature>
<dbReference type="EMBL" id="JAAAHW010006262">
    <property type="protein sequence ID" value="KAF9963746.1"/>
    <property type="molecule type" value="Genomic_DNA"/>
</dbReference>
<comment type="similarity">
    <text evidence="1">Belongs to the MAD2 family.</text>
</comment>
<name>A0A9P6J6G4_9FUNG</name>
<dbReference type="Proteomes" id="UP000749646">
    <property type="component" value="Unassembled WGS sequence"/>
</dbReference>
<dbReference type="InterPro" id="IPR045091">
    <property type="entry name" value="Mad2-like"/>
</dbReference>
<comment type="caution">
    <text evidence="4">The sequence shown here is derived from an EMBL/GenBank/DDBJ whole genome shotgun (WGS) entry which is preliminary data.</text>
</comment>
<protein>
    <submittedName>
        <fullName evidence="4">MAD2 mitotic arrest deficient-like 2</fullName>
    </submittedName>
</protein>
<proteinExistence type="inferred from homology"/>
<accession>A0A9P6J6G4</accession>
<evidence type="ECO:0000256" key="2">
    <source>
        <dbReference type="SAM" id="MobiDB-lite"/>
    </source>
</evidence>
<dbReference type="AlphaFoldDB" id="A0A9P6J6G4"/>
<dbReference type="InterPro" id="IPR003511">
    <property type="entry name" value="HORMA_dom"/>
</dbReference>
<feature type="domain" description="HORMA" evidence="3">
    <location>
        <begin position="8"/>
        <end position="331"/>
    </location>
</feature>
<reference evidence="4" key="1">
    <citation type="journal article" date="2020" name="Fungal Divers.">
        <title>Resolving the Mortierellaceae phylogeny through synthesis of multi-gene phylogenetics and phylogenomics.</title>
        <authorList>
            <person name="Vandepol N."/>
            <person name="Liber J."/>
            <person name="Desiro A."/>
            <person name="Na H."/>
            <person name="Kennedy M."/>
            <person name="Barry K."/>
            <person name="Grigoriev I.V."/>
            <person name="Miller A.N."/>
            <person name="O'Donnell K."/>
            <person name="Stajich J.E."/>
            <person name="Bonito G."/>
        </authorList>
    </citation>
    <scope>NUCLEOTIDE SEQUENCE</scope>
    <source>
        <strain evidence="4">MES-2147</strain>
    </source>
</reference>
<evidence type="ECO:0000313" key="5">
    <source>
        <dbReference type="Proteomes" id="UP000749646"/>
    </source>
</evidence>
<dbReference type="PANTHER" id="PTHR11842:SF10">
    <property type="entry name" value="MITOTIC SPINDLE ASSEMBLY CHECKPOINT PROTEIN MAD2B"/>
    <property type="match status" value="1"/>
</dbReference>
<dbReference type="InterPro" id="IPR036570">
    <property type="entry name" value="HORMA_dom_sf"/>
</dbReference>
<keyword evidence="5" id="KW-1185">Reference proteome</keyword>
<evidence type="ECO:0000256" key="1">
    <source>
        <dbReference type="ARBA" id="ARBA00010348"/>
    </source>
</evidence>
<organism evidence="4 5">
    <name type="scientific">Modicella reniformis</name>
    <dbReference type="NCBI Taxonomy" id="1440133"/>
    <lineage>
        <taxon>Eukaryota</taxon>
        <taxon>Fungi</taxon>
        <taxon>Fungi incertae sedis</taxon>
        <taxon>Mucoromycota</taxon>
        <taxon>Mortierellomycotina</taxon>
        <taxon>Mortierellomycetes</taxon>
        <taxon>Mortierellales</taxon>
        <taxon>Mortierellaceae</taxon>
        <taxon>Modicella</taxon>
    </lineage>
</organism>
<dbReference type="Pfam" id="PF02301">
    <property type="entry name" value="HORMA"/>
    <property type="match status" value="1"/>
</dbReference>
<gene>
    <name evidence="4" type="primary">MAD2L2</name>
    <name evidence="4" type="ORF">BGZ65_012524</name>
</gene>
<evidence type="ECO:0000259" key="3">
    <source>
        <dbReference type="PROSITE" id="PS50815"/>
    </source>
</evidence>
<dbReference type="Gene3D" id="3.30.900.10">
    <property type="entry name" value="HORMA domain"/>
    <property type="match status" value="1"/>
</dbReference>
<dbReference type="SUPFAM" id="SSF56019">
    <property type="entry name" value="The spindle assembly checkpoint protein mad2"/>
    <property type="match status" value="1"/>
</dbReference>
<dbReference type="GO" id="GO:0016035">
    <property type="term" value="C:zeta DNA polymerase complex"/>
    <property type="evidence" value="ECO:0007669"/>
    <property type="project" value="TreeGrafter"/>
</dbReference>
<sequence>MADYGGRAVVSDVLSEFFEVAIHMILFVRGIYPPELFESTQKYGCPIKTARHPGLLSYIQQIVRSIRVELQKDSIHKICVVTLGPTGQAIERFVFEASVLRAFEDSILQAASSSSPRNNVPGGNHVDHRPHHHRGPIDKGKGRVTEDYSPNTHVGEAGQGHRSNQRSADLHDDIYRGDHGDEPADEENPLYRMTARERLDRLRQQRQRQQEIRPHYNSVAMREGPRFGGLMTLTTDVEWMLRAMLLKISICDSYLKPLTQEADCSFTVVVEMRSAGAGPDAKADFPWSPISPSVPSELTKLPATASHPSPNRKIIPVKTIDIADIQLELYIEQLC</sequence>
<feature type="compositionally biased region" description="Basic and acidic residues" evidence="2">
    <location>
        <begin position="135"/>
        <end position="146"/>
    </location>
</feature>
<dbReference type="PANTHER" id="PTHR11842">
    <property type="entry name" value="MITOTIC SPINDLE ASSEMBLY CHECKPOINT PROTEIN MAD2"/>
    <property type="match status" value="1"/>
</dbReference>
<dbReference type="OrthoDB" id="21254at2759"/>
<evidence type="ECO:0000313" key="4">
    <source>
        <dbReference type="EMBL" id="KAF9963746.1"/>
    </source>
</evidence>
<dbReference type="PROSITE" id="PS50815">
    <property type="entry name" value="HORMA"/>
    <property type="match status" value="1"/>
</dbReference>